<feature type="region of interest" description="Disordered" evidence="1">
    <location>
        <begin position="401"/>
        <end position="423"/>
    </location>
</feature>
<evidence type="ECO:0000256" key="1">
    <source>
        <dbReference type="SAM" id="MobiDB-lite"/>
    </source>
</evidence>
<gene>
    <name evidence="3" type="ORF">APTSU1_000503600</name>
</gene>
<feature type="compositionally biased region" description="Polar residues" evidence="1">
    <location>
        <begin position="411"/>
        <end position="423"/>
    </location>
</feature>
<name>A0ABQ0ES02_APOSI</name>
<comment type="caution">
    <text evidence="3">The sequence shown here is derived from an EMBL/GenBank/DDBJ whole genome shotgun (WGS) entry which is preliminary data.</text>
</comment>
<dbReference type="EMBL" id="BAAFST010000005">
    <property type="protein sequence ID" value="GAB1289806.1"/>
    <property type="molecule type" value="Genomic_DNA"/>
</dbReference>
<evidence type="ECO:0000313" key="4">
    <source>
        <dbReference type="Proteomes" id="UP001623349"/>
    </source>
</evidence>
<proteinExistence type="predicted"/>
<reference evidence="3 4" key="1">
    <citation type="submission" date="2024-08" db="EMBL/GenBank/DDBJ databases">
        <title>The draft genome of Apodemus speciosus.</title>
        <authorList>
            <person name="Nabeshima K."/>
            <person name="Suzuki S."/>
            <person name="Onuma M."/>
        </authorList>
    </citation>
    <scope>NUCLEOTIDE SEQUENCE [LARGE SCALE GENOMIC DNA]</scope>
    <source>
        <strain evidence="3">IB14-021</strain>
    </source>
</reference>
<feature type="signal peptide" evidence="2">
    <location>
        <begin position="1"/>
        <end position="22"/>
    </location>
</feature>
<accession>A0ABQ0ES02</accession>
<evidence type="ECO:0000256" key="2">
    <source>
        <dbReference type="SAM" id="SignalP"/>
    </source>
</evidence>
<sequence>MKILILTVTTLNFVIFFPYNGSQEIHSQTNQHFSANPPLCKQMASNPSSTHKTEENSPTEDSDSYPAPLDEIAKITGSPSEGNHLEMLQADLRNFPLSDNDVLQSLFTDQNSIGFAYAKGTVDNPKSNTSPSSDIIQNMAAVSSFAPNSQIIIIPRRTRMPLSRENGISSPVSVIHYQSKKDPSDTPDFNIDSEITQSLEHFPTTGRTKAMFASDPATYWQNSLEKLTVLADESGIVTSKDQSFLGIGTTTNEEAEQEDVFFTGSTAPIEEVILIPRKHFKSLIDKEMPSKEKSVLYTEVESEAEEDAVFQEAEDIPSSHNLQHFALQYSSVENDEFPDSGTTNSHSQFTVVPSTKITINDRDLIIPEEEHVDALYVTNPTNKKIYFKSMATRTNINSVDESAGTRHNLETEGSTAVPTSSNPMHQIERMGYSRPFNIYYDVNSEPIPGAEKDPYVTWNTIKDKQLSSTMYSGNIIDLGDGYQTHADITAKKNDRLTNQRKAVSNEGRNNIHVIPDVANDDFYKYKDSVKIDLASKVAAWPIKKYIIKSNDIKTLKEKPNDLGRASSDHPKVSRDEETIIIDNSIAPFNTSQAKNGEISLSTILVPKTYLPNKTTKTAWKVGMTTASHEAENIFSSLRHKLEASFEEDATLDYEDDLQRVESIKSEEEDTFEDEKIRDYIENNLADTQYSTNPDAHDTTTFRRIIKPRAGQPGFEVLNNVVSKPLLGNFNPEIQRKKTATNSNHDSNSDEHFNDNIYTVMEENGPNIYIFTPEAMPSFIRRGSSIPMKDNTNPGKAKNDISKTNLMAILNQFNVNKMPPNATVLSPDISALEYQEDNDNNRNSAPSAEIQPIGLRSVLISNQRVFRPPVSLGDSDMSPDTLVMSKVSEPTKEYLTSIDQNWEVIDELGAVKPFPQVSLVPLEDPMTFPEKVTRGTNILPSENGDISDKSDSMALSANRDLQTATNGKRGINRATELVSHHDQQSAISPSAKESVIAGTEAGTSLYNNKAVEEEKFYMLVDSIPVDLEELNIMKVTPFIRKPLVASAQQKELESSKKTFYPGSTMSTEKLVKVQGRDPLPDNLEQWINSYTKTYQSPMKITFSPTDFIENSNSKPLTTQNIIILPENLIKDFGLMSEKSSTDYSEIEPLTWDIIEFFDLINETDDQEGQAIKLQTDFHPLTLNSIVPFKTSANVIRDSINNDTGSSTMERENILTKMPYSQNNNEPLVEFSFISNEFPLVDDSEDLYNMASLPFIPVNTMYTGEGAIISEIDADSEGETVLTEEGGYKIFLALKQPAKPWFIPDASTEYLEMSGPLTIDSWSNSPTAWSDNLEIKDDYANFIDVMAYLKRNV</sequence>
<keyword evidence="4" id="KW-1185">Reference proteome</keyword>
<organism evidence="3 4">
    <name type="scientific">Apodemus speciosus</name>
    <name type="common">Large Japanese field mouse</name>
    <dbReference type="NCBI Taxonomy" id="105296"/>
    <lineage>
        <taxon>Eukaryota</taxon>
        <taxon>Metazoa</taxon>
        <taxon>Chordata</taxon>
        <taxon>Craniata</taxon>
        <taxon>Vertebrata</taxon>
        <taxon>Euteleostomi</taxon>
        <taxon>Mammalia</taxon>
        <taxon>Eutheria</taxon>
        <taxon>Euarchontoglires</taxon>
        <taxon>Glires</taxon>
        <taxon>Rodentia</taxon>
        <taxon>Myomorpha</taxon>
        <taxon>Muroidea</taxon>
        <taxon>Muridae</taxon>
        <taxon>Murinae</taxon>
        <taxon>Apodemus</taxon>
    </lineage>
</organism>
<evidence type="ECO:0000313" key="3">
    <source>
        <dbReference type="EMBL" id="GAB1289806.1"/>
    </source>
</evidence>
<feature type="chain" id="PRO_5045236760" evidence="2">
    <location>
        <begin position="23"/>
        <end position="1351"/>
    </location>
</feature>
<dbReference type="Proteomes" id="UP001623349">
    <property type="component" value="Unassembled WGS sequence"/>
</dbReference>
<feature type="region of interest" description="Disordered" evidence="1">
    <location>
        <begin position="28"/>
        <end position="70"/>
    </location>
</feature>
<keyword evidence="2" id="KW-0732">Signal</keyword>
<protein>
    <submittedName>
        <fullName evidence="3">Uncharacterized protein</fullName>
    </submittedName>
</protein>